<name>A0ABD0XAC7_UMBPY</name>
<accession>A0ABD0XAC7</accession>
<proteinExistence type="predicted"/>
<reference evidence="1 2" key="1">
    <citation type="submission" date="2024-06" db="EMBL/GenBank/DDBJ databases">
        <authorList>
            <person name="Pan Q."/>
            <person name="Wen M."/>
            <person name="Jouanno E."/>
            <person name="Zahm M."/>
            <person name="Klopp C."/>
            <person name="Cabau C."/>
            <person name="Louis A."/>
            <person name="Berthelot C."/>
            <person name="Parey E."/>
            <person name="Roest Crollius H."/>
            <person name="Montfort J."/>
            <person name="Robinson-Rechavi M."/>
            <person name="Bouchez O."/>
            <person name="Lampietro C."/>
            <person name="Lopez Roques C."/>
            <person name="Donnadieu C."/>
            <person name="Postlethwait J."/>
            <person name="Bobe J."/>
            <person name="Verreycken H."/>
            <person name="Guiguen Y."/>
        </authorList>
    </citation>
    <scope>NUCLEOTIDE SEQUENCE [LARGE SCALE GENOMIC DNA]</scope>
    <source>
        <strain evidence="1">Up_M1</strain>
        <tissue evidence="1">Testis</tissue>
    </source>
</reference>
<dbReference type="Proteomes" id="UP001557470">
    <property type="component" value="Unassembled WGS sequence"/>
</dbReference>
<dbReference type="AlphaFoldDB" id="A0ABD0XAC7"/>
<evidence type="ECO:0000313" key="2">
    <source>
        <dbReference type="Proteomes" id="UP001557470"/>
    </source>
</evidence>
<keyword evidence="2" id="KW-1185">Reference proteome</keyword>
<organism evidence="1 2">
    <name type="scientific">Umbra pygmaea</name>
    <name type="common">Eastern mudminnow</name>
    <dbReference type="NCBI Taxonomy" id="75934"/>
    <lineage>
        <taxon>Eukaryota</taxon>
        <taxon>Metazoa</taxon>
        <taxon>Chordata</taxon>
        <taxon>Craniata</taxon>
        <taxon>Vertebrata</taxon>
        <taxon>Euteleostomi</taxon>
        <taxon>Actinopterygii</taxon>
        <taxon>Neopterygii</taxon>
        <taxon>Teleostei</taxon>
        <taxon>Protacanthopterygii</taxon>
        <taxon>Esociformes</taxon>
        <taxon>Umbridae</taxon>
        <taxon>Umbra</taxon>
    </lineage>
</organism>
<sequence length="149" mass="17049">MLRYIQAPTGPRDMPYQGSTMWHPLSPTAVVGGPPRWPLVLFFSCIDVSAFNAFVLFTAVDPSWNQQKYRRRLFLQELGKWEIHGVLRDRADKAAPAYSSCCCHGGGVTDHCCRPCRNHRHCHCCHQLNQKESIFTNVLDFNHQLHQVA</sequence>
<dbReference type="EMBL" id="JAGEUA010000002">
    <property type="protein sequence ID" value="KAL1005923.1"/>
    <property type="molecule type" value="Genomic_DNA"/>
</dbReference>
<comment type="caution">
    <text evidence="1">The sequence shown here is derived from an EMBL/GenBank/DDBJ whole genome shotgun (WGS) entry which is preliminary data.</text>
</comment>
<gene>
    <name evidence="1" type="ORF">UPYG_G00065690</name>
</gene>
<evidence type="ECO:0000313" key="1">
    <source>
        <dbReference type="EMBL" id="KAL1005923.1"/>
    </source>
</evidence>
<protein>
    <submittedName>
        <fullName evidence="1">Uncharacterized protein</fullName>
    </submittedName>
</protein>